<reference evidence="9 10" key="1">
    <citation type="submission" date="2021-06" db="EMBL/GenBank/DDBJ databases">
        <title>Sphingomonas sp. XMGL2, whole genome shotgun sequencing project.</title>
        <authorList>
            <person name="Zhao G."/>
            <person name="Shen L."/>
        </authorList>
    </citation>
    <scope>NUCLEOTIDE SEQUENCE [LARGE SCALE GENOMIC DNA]</scope>
    <source>
        <strain evidence="9 10">XMGL2</strain>
    </source>
</reference>
<comment type="catalytic activity">
    <reaction evidence="1">
        <text>ATP + protein L-histidine = ADP + protein N-phospho-L-histidine.</text>
        <dbReference type="EC" id="2.7.13.3"/>
    </reaction>
</comment>
<gene>
    <name evidence="9" type="ORF">KOF26_15145</name>
</gene>
<feature type="domain" description="Response regulatory" evidence="6">
    <location>
        <begin position="518"/>
        <end position="629"/>
    </location>
</feature>
<dbReference type="CDD" id="cd00082">
    <property type="entry name" value="HisKA"/>
    <property type="match status" value="1"/>
</dbReference>
<feature type="domain" description="PAS" evidence="7">
    <location>
        <begin position="140"/>
        <end position="213"/>
    </location>
</feature>
<dbReference type="InterPro" id="IPR000700">
    <property type="entry name" value="PAS-assoc_C"/>
</dbReference>
<proteinExistence type="predicted"/>
<evidence type="ECO:0000256" key="2">
    <source>
        <dbReference type="ARBA" id="ARBA00012438"/>
    </source>
</evidence>
<dbReference type="PANTHER" id="PTHR43065">
    <property type="entry name" value="SENSOR HISTIDINE KINASE"/>
    <property type="match status" value="1"/>
</dbReference>
<dbReference type="RefSeq" id="WP_216326832.1">
    <property type="nucleotide sequence ID" value="NZ_JAHKRT010000008.1"/>
</dbReference>
<dbReference type="InterPro" id="IPR001610">
    <property type="entry name" value="PAC"/>
</dbReference>
<feature type="modified residue" description="4-aspartylphosphate" evidence="3">
    <location>
        <position position="567"/>
    </location>
</feature>
<keyword evidence="4" id="KW-0175">Coiled coil</keyword>
<evidence type="ECO:0000256" key="3">
    <source>
        <dbReference type="PROSITE-ProRule" id="PRU00169"/>
    </source>
</evidence>
<dbReference type="CDD" id="cd00156">
    <property type="entry name" value="REC"/>
    <property type="match status" value="1"/>
</dbReference>
<dbReference type="SMART" id="SM00086">
    <property type="entry name" value="PAC"/>
    <property type="match status" value="2"/>
</dbReference>
<dbReference type="Pfam" id="PF13426">
    <property type="entry name" value="PAS_9"/>
    <property type="match status" value="2"/>
</dbReference>
<evidence type="ECO:0000256" key="4">
    <source>
        <dbReference type="SAM" id="Coils"/>
    </source>
</evidence>
<dbReference type="CDD" id="cd00130">
    <property type="entry name" value="PAS"/>
    <property type="match status" value="2"/>
</dbReference>
<dbReference type="EMBL" id="JAHKRT010000008">
    <property type="protein sequence ID" value="MBU3079194.1"/>
    <property type="molecule type" value="Genomic_DNA"/>
</dbReference>
<accession>A0ABS6BPJ9</accession>
<dbReference type="EC" id="2.7.13.3" evidence="2"/>
<dbReference type="PROSITE" id="PS50113">
    <property type="entry name" value="PAC"/>
    <property type="match status" value="2"/>
</dbReference>
<dbReference type="SMART" id="SM00388">
    <property type="entry name" value="HisKA"/>
    <property type="match status" value="1"/>
</dbReference>
<dbReference type="SMART" id="SM00091">
    <property type="entry name" value="PAS"/>
    <property type="match status" value="2"/>
</dbReference>
<protein>
    <recommendedName>
        <fullName evidence="2">histidine kinase</fullName>
        <ecNumber evidence="2">2.7.13.3</ecNumber>
    </recommendedName>
</protein>
<dbReference type="Proteomes" id="UP000776276">
    <property type="component" value="Unassembled WGS sequence"/>
</dbReference>
<keyword evidence="10" id="KW-1185">Reference proteome</keyword>
<dbReference type="PANTHER" id="PTHR43065:SF49">
    <property type="entry name" value="HISTIDINE KINASE"/>
    <property type="match status" value="1"/>
</dbReference>
<keyword evidence="3" id="KW-0597">Phosphoprotein</keyword>
<evidence type="ECO:0000259" key="7">
    <source>
        <dbReference type="PROSITE" id="PS50112"/>
    </source>
</evidence>
<dbReference type="InterPro" id="IPR000014">
    <property type="entry name" value="PAS"/>
</dbReference>
<dbReference type="Pfam" id="PF00072">
    <property type="entry name" value="Response_reg"/>
    <property type="match status" value="1"/>
</dbReference>
<evidence type="ECO:0000259" key="8">
    <source>
        <dbReference type="PROSITE" id="PS50113"/>
    </source>
</evidence>
<dbReference type="InterPro" id="IPR003661">
    <property type="entry name" value="HisK_dim/P_dom"/>
</dbReference>
<dbReference type="InterPro" id="IPR005467">
    <property type="entry name" value="His_kinase_dom"/>
</dbReference>
<evidence type="ECO:0000259" key="6">
    <source>
        <dbReference type="PROSITE" id="PS50110"/>
    </source>
</evidence>
<evidence type="ECO:0000256" key="1">
    <source>
        <dbReference type="ARBA" id="ARBA00000085"/>
    </source>
</evidence>
<feature type="domain" description="PAC" evidence="8">
    <location>
        <begin position="87"/>
        <end position="139"/>
    </location>
</feature>
<dbReference type="Pfam" id="PF02518">
    <property type="entry name" value="HATPase_c"/>
    <property type="match status" value="1"/>
</dbReference>
<dbReference type="SMART" id="SM00448">
    <property type="entry name" value="REC"/>
    <property type="match status" value="1"/>
</dbReference>
<comment type="caution">
    <text evidence="9">The sequence shown here is derived from an EMBL/GenBank/DDBJ whole genome shotgun (WGS) entry which is preliminary data.</text>
</comment>
<dbReference type="Pfam" id="PF00512">
    <property type="entry name" value="HisKA"/>
    <property type="match status" value="1"/>
</dbReference>
<feature type="coiled-coil region" evidence="4">
    <location>
        <begin position="251"/>
        <end position="278"/>
    </location>
</feature>
<dbReference type="InterPro" id="IPR003594">
    <property type="entry name" value="HATPase_dom"/>
</dbReference>
<dbReference type="PROSITE" id="PS50110">
    <property type="entry name" value="RESPONSE_REGULATORY"/>
    <property type="match status" value="1"/>
</dbReference>
<dbReference type="SMART" id="SM00387">
    <property type="entry name" value="HATPase_c"/>
    <property type="match status" value="1"/>
</dbReference>
<dbReference type="PROSITE" id="PS50112">
    <property type="entry name" value="PAS"/>
    <property type="match status" value="2"/>
</dbReference>
<dbReference type="PROSITE" id="PS50109">
    <property type="entry name" value="HIS_KIN"/>
    <property type="match status" value="1"/>
</dbReference>
<dbReference type="InterPro" id="IPR001789">
    <property type="entry name" value="Sig_transdc_resp-reg_receiver"/>
</dbReference>
<evidence type="ECO:0000259" key="5">
    <source>
        <dbReference type="PROSITE" id="PS50109"/>
    </source>
</evidence>
<name>A0ABS6BPJ9_9SPHN</name>
<feature type="domain" description="PAS" evidence="7">
    <location>
        <begin position="12"/>
        <end position="85"/>
    </location>
</feature>
<evidence type="ECO:0000313" key="9">
    <source>
        <dbReference type="EMBL" id="MBU3079194.1"/>
    </source>
</evidence>
<feature type="domain" description="Histidine kinase" evidence="5">
    <location>
        <begin position="287"/>
        <end position="497"/>
    </location>
</feature>
<evidence type="ECO:0000313" key="10">
    <source>
        <dbReference type="Proteomes" id="UP000776276"/>
    </source>
</evidence>
<organism evidence="9 10">
    <name type="scientific">Sphingomonas quercus</name>
    <dbReference type="NCBI Taxonomy" id="2842451"/>
    <lineage>
        <taxon>Bacteria</taxon>
        <taxon>Pseudomonadati</taxon>
        <taxon>Pseudomonadota</taxon>
        <taxon>Alphaproteobacteria</taxon>
        <taxon>Sphingomonadales</taxon>
        <taxon>Sphingomonadaceae</taxon>
        <taxon>Sphingomonas</taxon>
    </lineage>
</organism>
<dbReference type="NCBIfam" id="TIGR00229">
    <property type="entry name" value="sensory_box"/>
    <property type="match status" value="2"/>
</dbReference>
<sequence>MTRSSLPDIISEEQRFQLLVNAVTDYAIYMLDVGGHVATWNPGARRFKGYEAGEIIGAHFSRFFTDEDRAAGKPAHILRTAAEQGRYEGEGRRVRKDGSEIWVHVVVDPIRTEDGRLLGFAKITRDITERHEAERELFASEQRFRLLIQGVRDYAIYMLDPDGRITNWNAGAEAIKGYKADEIIGSHFSRFYTEEDRAAGEPARALETALREGRYEREAERVRKDGSRFWANVVIDPIRDEEGQVIGFAKITRDITERRRAQEELEEARAALFQSQKMQALGELTGGIAHDFNNLITVIRGSAELLQKEDLPLEKRRLYSRAIAETADRAATLTSRLLAFGRRQALKPELIVLGVRLDAFCEVLSRTLGSRIEVSLETAPDLWSIEADAAELETALLNAAFNARDAMPDGGRLTITARNLTEEGNVCITMTDTGQGIPPVLLSRVFEPFFTTKPVGKGTGLGLSQIHGFAAQTGGRAEISSAPGAGTSLRLILPRAEGTSPGSEAMLPAPEAEWERLDVLVVEDNDNVRQFARALLEDLHADVSEVATAEEALAALHDRRFDLVFSDIVMPGMGGLEFARRLKADMPDQPILLATGYSNEVANGEAAGFQIIQKPYGARSLVQAVSRTLGAVRKR</sequence>
<feature type="domain" description="PAC" evidence="8">
    <location>
        <begin position="215"/>
        <end position="267"/>
    </location>
</feature>